<keyword evidence="4" id="KW-0378">Hydrolase</keyword>
<evidence type="ECO:0000256" key="5">
    <source>
        <dbReference type="ARBA" id="ARBA00023180"/>
    </source>
</evidence>
<gene>
    <name evidence="6" type="ORF">PPACK8108_LOCUS12354</name>
</gene>
<dbReference type="AlphaFoldDB" id="A0AAV0B4W2"/>
<keyword evidence="5" id="KW-0325">Glycoprotein</keyword>
<dbReference type="Pfam" id="PF00450">
    <property type="entry name" value="Peptidase_S10"/>
    <property type="match status" value="1"/>
</dbReference>
<evidence type="ECO:0000313" key="6">
    <source>
        <dbReference type="EMBL" id="CAH7677209.1"/>
    </source>
</evidence>
<dbReference type="Gene3D" id="3.40.50.1820">
    <property type="entry name" value="alpha/beta hydrolase"/>
    <property type="match status" value="1"/>
</dbReference>
<keyword evidence="2" id="KW-0121">Carboxypeptidase</keyword>
<dbReference type="GO" id="GO:0004185">
    <property type="term" value="F:serine-type carboxypeptidase activity"/>
    <property type="evidence" value="ECO:0007669"/>
    <property type="project" value="InterPro"/>
</dbReference>
<reference evidence="6" key="1">
    <citation type="submission" date="2022-06" db="EMBL/GenBank/DDBJ databases">
        <authorList>
            <consortium name="SYNGENTA / RWTH Aachen University"/>
        </authorList>
    </citation>
    <scope>NUCLEOTIDE SEQUENCE</scope>
</reference>
<evidence type="ECO:0000256" key="4">
    <source>
        <dbReference type="ARBA" id="ARBA00022801"/>
    </source>
</evidence>
<dbReference type="SUPFAM" id="SSF53474">
    <property type="entry name" value="alpha/beta-Hydrolases"/>
    <property type="match status" value="1"/>
</dbReference>
<dbReference type="EMBL" id="CALTRL010002955">
    <property type="protein sequence ID" value="CAH7677209.1"/>
    <property type="molecule type" value="Genomic_DNA"/>
</dbReference>
<comment type="similarity">
    <text evidence="1">Belongs to the peptidase S10 family.</text>
</comment>
<keyword evidence="7" id="KW-1185">Reference proteome</keyword>
<proteinExistence type="inferred from homology"/>
<evidence type="ECO:0000256" key="3">
    <source>
        <dbReference type="ARBA" id="ARBA00022670"/>
    </source>
</evidence>
<name>A0AAV0B4W2_PHAPC</name>
<dbReference type="GO" id="GO:0006508">
    <property type="term" value="P:proteolysis"/>
    <property type="evidence" value="ECO:0007669"/>
    <property type="project" value="UniProtKB-KW"/>
</dbReference>
<dbReference type="InterPro" id="IPR029058">
    <property type="entry name" value="AB_hydrolase_fold"/>
</dbReference>
<feature type="non-terminal residue" evidence="6">
    <location>
        <position position="1"/>
    </location>
</feature>
<comment type="caution">
    <text evidence="6">The sequence shown here is derived from an EMBL/GenBank/DDBJ whole genome shotgun (WGS) entry which is preliminary data.</text>
</comment>
<organism evidence="6 7">
    <name type="scientific">Phakopsora pachyrhizi</name>
    <name type="common">Asian soybean rust disease fungus</name>
    <dbReference type="NCBI Taxonomy" id="170000"/>
    <lineage>
        <taxon>Eukaryota</taxon>
        <taxon>Fungi</taxon>
        <taxon>Dikarya</taxon>
        <taxon>Basidiomycota</taxon>
        <taxon>Pucciniomycotina</taxon>
        <taxon>Pucciniomycetes</taxon>
        <taxon>Pucciniales</taxon>
        <taxon>Phakopsoraceae</taxon>
        <taxon>Phakopsora</taxon>
    </lineage>
</organism>
<protein>
    <submittedName>
        <fullName evidence="6">Uncharacterized protein</fullName>
    </submittedName>
</protein>
<dbReference type="InterPro" id="IPR001563">
    <property type="entry name" value="Peptidase_S10"/>
</dbReference>
<sequence length="86" mass="9463">EKVGSLLQMFYACFPDYLKLKFNVAAKSYGGQYAPNIVSRIMNENQALTRATEFGFSSNAVVIPLSTVMIGNGLTDPHIWFASVPD</sequence>
<evidence type="ECO:0000256" key="2">
    <source>
        <dbReference type="ARBA" id="ARBA00022645"/>
    </source>
</evidence>
<keyword evidence="3" id="KW-0645">Protease</keyword>
<dbReference type="Proteomes" id="UP001153365">
    <property type="component" value="Unassembled WGS sequence"/>
</dbReference>
<evidence type="ECO:0000313" key="7">
    <source>
        <dbReference type="Proteomes" id="UP001153365"/>
    </source>
</evidence>
<evidence type="ECO:0000256" key="1">
    <source>
        <dbReference type="ARBA" id="ARBA00009431"/>
    </source>
</evidence>
<accession>A0AAV0B4W2</accession>